<dbReference type="AlphaFoldDB" id="A0A0S4R1D9"/>
<sequence>MSMDLPRPRRRVLSLPGAPRLPRPEQRLEFLARSRRQLQAQQRYLAADPGSAAQVGERIDDIAVEIRDETEAALAGGVSIDVIQRAMTRGEQRLRRR</sequence>
<evidence type="ECO:0000256" key="1">
    <source>
        <dbReference type="SAM" id="MobiDB-lite"/>
    </source>
</evidence>
<evidence type="ECO:0000313" key="2">
    <source>
        <dbReference type="EMBL" id="CUU60978.1"/>
    </source>
</evidence>
<dbReference type="EMBL" id="FAOZ01000052">
    <property type="protein sequence ID" value="CUU60978.1"/>
    <property type="molecule type" value="Genomic_DNA"/>
</dbReference>
<name>A0A0S4R1D9_9ACTN</name>
<keyword evidence="3" id="KW-1185">Reference proteome</keyword>
<evidence type="ECO:0000313" key="3">
    <source>
        <dbReference type="Proteomes" id="UP000198802"/>
    </source>
</evidence>
<proteinExistence type="predicted"/>
<organism evidence="2 3">
    <name type="scientific">Parafrankia irregularis</name>
    <dbReference type="NCBI Taxonomy" id="795642"/>
    <lineage>
        <taxon>Bacteria</taxon>
        <taxon>Bacillati</taxon>
        <taxon>Actinomycetota</taxon>
        <taxon>Actinomycetes</taxon>
        <taxon>Frankiales</taxon>
        <taxon>Frankiaceae</taxon>
        <taxon>Parafrankia</taxon>
    </lineage>
</organism>
<dbReference type="Proteomes" id="UP000198802">
    <property type="component" value="Unassembled WGS sequence"/>
</dbReference>
<accession>A0A0S4R1D9</accession>
<protein>
    <submittedName>
        <fullName evidence="2">Uncharacterized protein</fullName>
    </submittedName>
</protein>
<feature type="region of interest" description="Disordered" evidence="1">
    <location>
        <begin position="1"/>
        <end position="21"/>
    </location>
</feature>
<reference evidence="3" key="1">
    <citation type="submission" date="2015-11" db="EMBL/GenBank/DDBJ databases">
        <authorList>
            <person name="Varghese N."/>
        </authorList>
    </citation>
    <scope>NUCLEOTIDE SEQUENCE [LARGE SCALE GENOMIC DNA]</scope>
    <source>
        <strain evidence="3">DSM 45899</strain>
    </source>
</reference>
<gene>
    <name evidence="2" type="ORF">Ga0074812_1523</name>
</gene>